<feature type="region of interest" description="Disordered" evidence="1">
    <location>
        <begin position="451"/>
        <end position="485"/>
    </location>
</feature>
<dbReference type="RefSeq" id="WP_127760835.1">
    <property type="nucleotide sequence ID" value="NZ_CP026095.1"/>
</dbReference>
<protein>
    <recommendedName>
        <fullName evidence="4">Phage portal protein</fullName>
    </recommendedName>
</protein>
<feature type="compositionally biased region" description="Basic and acidic residues" evidence="1">
    <location>
        <begin position="474"/>
        <end position="485"/>
    </location>
</feature>
<dbReference type="Proteomes" id="UP000283095">
    <property type="component" value="Chromosome"/>
</dbReference>
<evidence type="ECO:0008006" key="4">
    <source>
        <dbReference type="Google" id="ProtNLM"/>
    </source>
</evidence>
<dbReference type="AlphaFoldDB" id="A0A3Q9RPD9"/>
<dbReference type="KEGG" id="pasa:BAOM_3107"/>
<dbReference type="EMBL" id="CP026095">
    <property type="protein sequence ID" value="AZV43716.1"/>
    <property type="molecule type" value="Genomic_DNA"/>
</dbReference>
<reference evidence="2 3" key="1">
    <citation type="submission" date="2018-01" db="EMBL/GenBank/DDBJ databases">
        <title>Bacillus asahii Genome sequencing and assembly.</title>
        <authorList>
            <person name="Jiang H."/>
            <person name="Feng Y."/>
            <person name="Zhao F."/>
            <person name="Lin X."/>
        </authorList>
    </citation>
    <scope>NUCLEOTIDE SEQUENCE [LARGE SCALE GENOMIC DNA]</scope>
    <source>
        <strain evidence="2 3">OM18</strain>
    </source>
</reference>
<name>A0A3Q9RPD9_9BACI</name>
<gene>
    <name evidence="2" type="ORF">BAOM_3107</name>
</gene>
<sequence length="485" mass="56645">MTEQVNQNIPISFAQLGKLIYNDIEKSTTKSSIMTKYTKEQIVRFLENPKGNQKELRKLSNFLFNGSPNYRRLILYFANMLKFDYIVEPFDLNTEKIEIDKFKKQYLQTIKSLEIMNIPHEMQKVLKTCFKEDVFYGYEHSTVDSYFIQRLNPDFCRISSIEDGIYNFEFDFSFFNDSTYNVENYPQEFQTKRKLYLNDKLNNRWQELDSKQTICIKINDEFEYPVPPFNTVFEAVFDIDETKRMRKISTKMDNYMILTQQIPIDDKKSEPNQFLIDLDTAIAFHNKAIQSLPEEVGLVTSPMKIEAIKLERRNKDADHVAQSERDYYNASGVSQMLFNSDKTNSTALSKSITTDEQIVLTVLRQIERWVNRKLKYINNKYKFRVKFLDTTNFNYKEISDLYLKAAQYGMPVKQELAATLGLSPSSLISKTFLENDVLDLHNKLIPLSSSHTISGKDGAGRPTKNEDELSESGLKTKDTDGNIRE</sequence>
<evidence type="ECO:0000313" key="2">
    <source>
        <dbReference type="EMBL" id="AZV43716.1"/>
    </source>
</evidence>
<evidence type="ECO:0000313" key="3">
    <source>
        <dbReference type="Proteomes" id="UP000283095"/>
    </source>
</evidence>
<dbReference type="OrthoDB" id="2077964at2"/>
<organism evidence="2 3">
    <name type="scientific">Peribacillus asahii</name>
    <dbReference type="NCBI Taxonomy" id="228899"/>
    <lineage>
        <taxon>Bacteria</taxon>
        <taxon>Bacillati</taxon>
        <taxon>Bacillota</taxon>
        <taxon>Bacilli</taxon>
        <taxon>Bacillales</taxon>
        <taxon>Bacillaceae</taxon>
        <taxon>Peribacillus</taxon>
    </lineage>
</organism>
<evidence type="ECO:0000256" key="1">
    <source>
        <dbReference type="SAM" id="MobiDB-lite"/>
    </source>
</evidence>
<accession>A0A3Q9RPD9</accession>
<proteinExistence type="predicted"/>